<dbReference type="Proteomes" id="UP000053144">
    <property type="component" value="Unassembled WGS sequence"/>
</dbReference>
<evidence type="ECO:0000313" key="2">
    <source>
        <dbReference type="EMBL" id="KOM25285.1"/>
    </source>
</evidence>
<dbReference type="EMBL" id="KQ258262">
    <property type="protein sequence ID" value="KOM25285.1"/>
    <property type="molecule type" value="Genomic_DNA"/>
</dbReference>
<evidence type="ECO:0000313" key="3">
    <source>
        <dbReference type="Proteomes" id="UP000053144"/>
    </source>
</evidence>
<proteinExistence type="predicted"/>
<protein>
    <submittedName>
        <fullName evidence="2">Uncharacterized protein</fullName>
    </submittedName>
</protein>
<feature type="region of interest" description="Disordered" evidence="1">
    <location>
        <begin position="85"/>
        <end position="127"/>
    </location>
</feature>
<dbReference type="Gramene" id="KOM25285">
    <property type="protein sequence ID" value="KOM25285"/>
    <property type="gene ID" value="LR48_Vigan86s000400"/>
</dbReference>
<sequence length="127" mass="14428">MTTFLPLPRRDHLARPQSPSSCLSSIDSSSAPHHRTTFLLHRVTQKRDLSRQDTTPLCHQLLPCITIITQSRQYQHNQHHYEINSTSSLHLRAPWEPASKPNLKEKKPNNPAVRDSGVGSPFPNLKP</sequence>
<feature type="compositionally biased region" description="Low complexity" evidence="1">
    <location>
        <begin position="18"/>
        <end position="30"/>
    </location>
</feature>
<name>A0A0L9T3V3_PHAAN</name>
<feature type="region of interest" description="Disordered" evidence="1">
    <location>
        <begin position="1"/>
        <end position="31"/>
    </location>
</feature>
<dbReference type="AlphaFoldDB" id="A0A0L9T3V3"/>
<evidence type="ECO:0000256" key="1">
    <source>
        <dbReference type="SAM" id="MobiDB-lite"/>
    </source>
</evidence>
<reference evidence="3" key="1">
    <citation type="journal article" date="2015" name="Proc. Natl. Acad. Sci. U.S.A.">
        <title>Genome sequencing of adzuki bean (Vigna angularis) provides insight into high starch and low fat accumulation and domestication.</title>
        <authorList>
            <person name="Yang K."/>
            <person name="Tian Z."/>
            <person name="Chen C."/>
            <person name="Luo L."/>
            <person name="Zhao B."/>
            <person name="Wang Z."/>
            <person name="Yu L."/>
            <person name="Li Y."/>
            <person name="Sun Y."/>
            <person name="Li W."/>
            <person name="Chen Y."/>
            <person name="Li Y."/>
            <person name="Zhang Y."/>
            <person name="Ai D."/>
            <person name="Zhao J."/>
            <person name="Shang C."/>
            <person name="Ma Y."/>
            <person name="Wu B."/>
            <person name="Wang M."/>
            <person name="Gao L."/>
            <person name="Sun D."/>
            <person name="Zhang P."/>
            <person name="Guo F."/>
            <person name="Wang W."/>
            <person name="Li Y."/>
            <person name="Wang J."/>
            <person name="Varshney R.K."/>
            <person name="Wang J."/>
            <person name="Ling H.Q."/>
            <person name="Wan P."/>
        </authorList>
    </citation>
    <scope>NUCLEOTIDE SEQUENCE</scope>
    <source>
        <strain evidence="3">cv. Jingnong 6</strain>
    </source>
</reference>
<organism evidence="2 3">
    <name type="scientific">Phaseolus angularis</name>
    <name type="common">Azuki bean</name>
    <name type="synonym">Vigna angularis</name>
    <dbReference type="NCBI Taxonomy" id="3914"/>
    <lineage>
        <taxon>Eukaryota</taxon>
        <taxon>Viridiplantae</taxon>
        <taxon>Streptophyta</taxon>
        <taxon>Embryophyta</taxon>
        <taxon>Tracheophyta</taxon>
        <taxon>Spermatophyta</taxon>
        <taxon>Magnoliopsida</taxon>
        <taxon>eudicotyledons</taxon>
        <taxon>Gunneridae</taxon>
        <taxon>Pentapetalae</taxon>
        <taxon>rosids</taxon>
        <taxon>fabids</taxon>
        <taxon>Fabales</taxon>
        <taxon>Fabaceae</taxon>
        <taxon>Papilionoideae</taxon>
        <taxon>50 kb inversion clade</taxon>
        <taxon>NPAAA clade</taxon>
        <taxon>indigoferoid/millettioid clade</taxon>
        <taxon>Phaseoleae</taxon>
        <taxon>Vigna</taxon>
    </lineage>
</organism>
<gene>
    <name evidence="2" type="ORF">LR48_Vigan86s000400</name>
</gene>
<accession>A0A0L9T3V3</accession>